<reference evidence="4 5" key="1">
    <citation type="submission" date="2015-03" db="EMBL/GenBank/DDBJ databases">
        <title>Comparative genomics of Pseudomonas insights into diversity of traits involved in vanlence and defense.</title>
        <authorList>
            <person name="Qin Y."/>
        </authorList>
    </citation>
    <scope>NUCLEOTIDE SEQUENCE [LARGE SCALE GENOMIC DNA]</scope>
    <source>
        <strain evidence="4 5">C3</strain>
    </source>
</reference>
<dbReference type="CDD" id="cd05232">
    <property type="entry name" value="UDP_G4E_4_SDR_e"/>
    <property type="match status" value="1"/>
</dbReference>
<organism evidence="4 5">
    <name type="scientific">Pseudomonas fluorescens</name>
    <dbReference type="NCBI Taxonomy" id="294"/>
    <lineage>
        <taxon>Bacteria</taxon>
        <taxon>Pseudomonadati</taxon>
        <taxon>Pseudomonadota</taxon>
        <taxon>Gammaproteobacteria</taxon>
        <taxon>Pseudomonadales</taxon>
        <taxon>Pseudomonadaceae</taxon>
        <taxon>Pseudomonas</taxon>
    </lineage>
</organism>
<dbReference type="InterPro" id="IPR001509">
    <property type="entry name" value="Epimerase_deHydtase"/>
</dbReference>
<comment type="caution">
    <text evidence="4">The sequence shown here is derived from an EMBL/GenBank/DDBJ whole genome shotgun (WGS) entry which is preliminary data.</text>
</comment>
<dbReference type="RefSeq" id="WP_046047983.1">
    <property type="nucleotide sequence ID" value="NZ_LACD01000022.1"/>
</dbReference>
<gene>
    <name evidence="4" type="ORF">VC34_19570</name>
</gene>
<dbReference type="Gene3D" id="3.40.50.720">
    <property type="entry name" value="NAD(P)-binding Rossmann-like Domain"/>
    <property type="match status" value="1"/>
</dbReference>
<dbReference type="Proteomes" id="UP000033500">
    <property type="component" value="Unassembled WGS sequence"/>
</dbReference>
<evidence type="ECO:0000313" key="4">
    <source>
        <dbReference type="EMBL" id="KJZ41958.1"/>
    </source>
</evidence>
<name>A0A0F4TBZ9_PSEFL</name>
<dbReference type="PATRIC" id="fig|294.131.peg.2802"/>
<comment type="pathway">
    <text evidence="1">Bacterial outer membrane biogenesis; LPS O-antigen biosynthesis.</text>
</comment>
<evidence type="ECO:0000256" key="1">
    <source>
        <dbReference type="ARBA" id="ARBA00005125"/>
    </source>
</evidence>
<protein>
    <submittedName>
        <fullName evidence="4">NAD-dependent dehydratase</fullName>
    </submittedName>
</protein>
<dbReference type="Pfam" id="PF01370">
    <property type="entry name" value="Epimerase"/>
    <property type="match status" value="1"/>
</dbReference>
<dbReference type="InterPro" id="IPR036291">
    <property type="entry name" value="NAD(P)-bd_dom_sf"/>
</dbReference>
<evidence type="ECO:0000256" key="2">
    <source>
        <dbReference type="ARBA" id="ARBA00007637"/>
    </source>
</evidence>
<sequence>MTAPKVLVTGAGGFVGEALVFRMLVDKQFAPIAAARSSTRLQGLCPVVPFDLNDPEALSELKDVSAVVHAAARVHVMNEIASDALAEFRKVNVEGTLRLAKRAAESGVKRFIFISSIKVNGESTLPGKPFKADDTPAPVDPYGVSKHEAEQALRQLARETGMEVVIIRPPLIYGAGVKANFLSMLRWLNKGIPLPLGAVRNQRSLVAIGNLVDLVITCIDHPAAANQTFLVSDGQDLSTTQMLRRLGNALGTKAWLLPLPEWLLVVAASALRKQSVAQRICGSLQVDISKNRELLGWTPPINMDEAMRQTAGHFLDAQTK</sequence>
<feature type="domain" description="NAD-dependent epimerase/dehydratase" evidence="3">
    <location>
        <begin position="6"/>
        <end position="226"/>
    </location>
</feature>
<evidence type="ECO:0000259" key="3">
    <source>
        <dbReference type="Pfam" id="PF01370"/>
    </source>
</evidence>
<comment type="similarity">
    <text evidence="2">Belongs to the NAD(P)-dependent epimerase/dehydratase family.</text>
</comment>
<dbReference type="EMBL" id="LACD01000022">
    <property type="protein sequence ID" value="KJZ41958.1"/>
    <property type="molecule type" value="Genomic_DNA"/>
</dbReference>
<dbReference type="AlphaFoldDB" id="A0A0F4TBZ9"/>
<dbReference type="SUPFAM" id="SSF51735">
    <property type="entry name" value="NAD(P)-binding Rossmann-fold domains"/>
    <property type="match status" value="1"/>
</dbReference>
<proteinExistence type="inferred from homology"/>
<accession>A0A0F4TBZ9</accession>
<evidence type="ECO:0000313" key="5">
    <source>
        <dbReference type="Proteomes" id="UP000033500"/>
    </source>
</evidence>
<dbReference type="PANTHER" id="PTHR43000">
    <property type="entry name" value="DTDP-D-GLUCOSE 4,6-DEHYDRATASE-RELATED"/>
    <property type="match status" value="1"/>
</dbReference>